<feature type="compositionally biased region" description="Low complexity" evidence="1">
    <location>
        <begin position="217"/>
        <end position="242"/>
    </location>
</feature>
<feature type="compositionally biased region" description="Polar residues" evidence="1">
    <location>
        <begin position="19"/>
        <end position="39"/>
    </location>
</feature>
<sequence>MAKKVDNKNQSKAFEHQTENTQPSFLSCDLNSEYTFQSNHSKDDDKSENLKDMKSDIAGNADKLKSELSENTFDLYRDSESLNKDDNNDGTMVNKVENKIQEQKPKSFTNQKKPKWKVKVQENKISKIKTPKNKVRKTKPNYSTVKPISPNTIKNRRKVSPIGQQSPSKIICNPIGETKGSKIYCNPDIPGWRKDPMFQYEANRPKKRSHKVKSISEDNGSINNGNGSINSSNGSTDNGNESITDPYYDISNGS</sequence>
<dbReference type="AlphaFoldDB" id="A0A9Q0MDR1"/>
<reference evidence="2" key="1">
    <citation type="submission" date="2022-12" db="EMBL/GenBank/DDBJ databases">
        <title>Genome assemblies of Blomia tropicalis.</title>
        <authorList>
            <person name="Cui Y."/>
        </authorList>
    </citation>
    <scope>NUCLEOTIDE SEQUENCE</scope>
    <source>
        <tissue evidence="2">Adult mites</tissue>
    </source>
</reference>
<organism evidence="2 3">
    <name type="scientific">Blomia tropicalis</name>
    <name type="common">Mite</name>
    <dbReference type="NCBI Taxonomy" id="40697"/>
    <lineage>
        <taxon>Eukaryota</taxon>
        <taxon>Metazoa</taxon>
        <taxon>Ecdysozoa</taxon>
        <taxon>Arthropoda</taxon>
        <taxon>Chelicerata</taxon>
        <taxon>Arachnida</taxon>
        <taxon>Acari</taxon>
        <taxon>Acariformes</taxon>
        <taxon>Sarcoptiformes</taxon>
        <taxon>Astigmata</taxon>
        <taxon>Glycyphagoidea</taxon>
        <taxon>Echimyopodidae</taxon>
        <taxon>Blomia</taxon>
    </lineage>
</organism>
<feature type="compositionally biased region" description="Basic and acidic residues" evidence="1">
    <location>
        <begin position="40"/>
        <end position="55"/>
    </location>
</feature>
<feature type="region of interest" description="Disordered" evidence="1">
    <location>
        <begin position="98"/>
        <end position="174"/>
    </location>
</feature>
<proteinExistence type="predicted"/>
<accession>A0A9Q0MDR1</accession>
<name>A0A9Q0MDR1_BLOTA</name>
<gene>
    <name evidence="2" type="ORF">RDWZM_002262</name>
</gene>
<protein>
    <submittedName>
        <fullName evidence="2">Uncharacterized protein</fullName>
    </submittedName>
</protein>
<feature type="compositionally biased region" description="Basic and acidic residues" evidence="1">
    <location>
        <begin position="1"/>
        <end position="18"/>
    </location>
</feature>
<dbReference type="EMBL" id="JAPWDV010000001">
    <property type="protein sequence ID" value="KAJ6223717.1"/>
    <property type="molecule type" value="Genomic_DNA"/>
</dbReference>
<evidence type="ECO:0000256" key="1">
    <source>
        <dbReference type="SAM" id="MobiDB-lite"/>
    </source>
</evidence>
<feature type="compositionally biased region" description="Basic residues" evidence="1">
    <location>
        <begin position="126"/>
        <end position="139"/>
    </location>
</feature>
<feature type="region of interest" description="Disordered" evidence="1">
    <location>
        <begin position="1"/>
        <end position="70"/>
    </location>
</feature>
<dbReference type="Proteomes" id="UP001142055">
    <property type="component" value="Chromosome 1"/>
</dbReference>
<comment type="caution">
    <text evidence="2">The sequence shown here is derived from an EMBL/GenBank/DDBJ whole genome shotgun (WGS) entry which is preliminary data.</text>
</comment>
<feature type="region of interest" description="Disordered" evidence="1">
    <location>
        <begin position="187"/>
        <end position="254"/>
    </location>
</feature>
<feature type="compositionally biased region" description="Polar residues" evidence="1">
    <location>
        <begin position="140"/>
        <end position="153"/>
    </location>
</feature>
<keyword evidence="3" id="KW-1185">Reference proteome</keyword>
<evidence type="ECO:0000313" key="2">
    <source>
        <dbReference type="EMBL" id="KAJ6223717.1"/>
    </source>
</evidence>
<evidence type="ECO:0000313" key="3">
    <source>
        <dbReference type="Proteomes" id="UP001142055"/>
    </source>
</evidence>